<evidence type="ECO:0000256" key="6">
    <source>
        <dbReference type="SAM" id="SignalP"/>
    </source>
</evidence>
<dbReference type="Gene3D" id="3.40.50.1820">
    <property type="entry name" value="alpha/beta hydrolase"/>
    <property type="match status" value="1"/>
</dbReference>
<keyword evidence="8" id="KW-1185">Reference proteome</keyword>
<dbReference type="Proteomes" id="UP001174677">
    <property type="component" value="Chromosome 14"/>
</dbReference>
<name>A0ABQ9L587_HEVBR</name>
<feature type="chain" id="PRO_5045475590" description="Serine carboxypeptidase S28 family protein" evidence="6">
    <location>
        <begin position="27"/>
        <end position="501"/>
    </location>
</feature>
<dbReference type="InterPro" id="IPR042269">
    <property type="entry name" value="Ser_carbopepase_S28_SKS"/>
</dbReference>
<evidence type="ECO:0008006" key="9">
    <source>
        <dbReference type="Google" id="ProtNLM"/>
    </source>
</evidence>
<dbReference type="SUPFAM" id="SSF53474">
    <property type="entry name" value="alpha/beta-Hydrolases"/>
    <property type="match status" value="1"/>
</dbReference>
<protein>
    <recommendedName>
        <fullName evidence="9">Serine carboxypeptidase S28 family protein</fullName>
    </recommendedName>
</protein>
<organism evidence="7 8">
    <name type="scientific">Hevea brasiliensis</name>
    <name type="common">Para rubber tree</name>
    <name type="synonym">Siphonia brasiliensis</name>
    <dbReference type="NCBI Taxonomy" id="3981"/>
    <lineage>
        <taxon>Eukaryota</taxon>
        <taxon>Viridiplantae</taxon>
        <taxon>Streptophyta</taxon>
        <taxon>Embryophyta</taxon>
        <taxon>Tracheophyta</taxon>
        <taxon>Spermatophyta</taxon>
        <taxon>Magnoliopsida</taxon>
        <taxon>eudicotyledons</taxon>
        <taxon>Gunneridae</taxon>
        <taxon>Pentapetalae</taxon>
        <taxon>rosids</taxon>
        <taxon>fabids</taxon>
        <taxon>Malpighiales</taxon>
        <taxon>Euphorbiaceae</taxon>
        <taxon>Crotonoideae</taxon>
        <taxon>Micrandreae</taxon>
        <taxon>Hevea</taxon>
    </lineage>
</organism>
<evidence type="ECO:0000256" key="3">
    <source>
        <dbReference type="ARBA" id="ARBA00022729"/>
    </source>
</evidence>
<dbReference type="PANTHER" id="PTHR11010:SF114">
    <property type="entry name" value="SERINE CARBOXYPEPTIDASE S28 FAMILY PROTEIN"/>
    <property type="match status" value="1"/>
</dbReference>
<keyword evidence="3 6" id="KW-0732">Signal</keyword>
<reference evidence="7" key="1">
    <citation type="journal article" date="2023" name="Plant Biotechnol. J.">
        <title>Chromosome-level wild Hevea brasiliensis genome provides new tools for genomic-assisted breeding and valuable loci to elevate rubber yield.</title>
        <authorList>
            <person name="Cheng H."/>
            <person name="Song X."/>
            <person name="Hu Y."/>
            <person name="Wu T."/>
            <person name="Yang Q."/>
            <person name="An Z."/>
            <person name="Feng S."/>
            <person name="Deng Z."/>
            <person name="Wu W."/>
            <person name="Zeng X."/>
            <person name="Tu M."/>
            <person name="Wang X."/>
            <person name="Huang H."/>
        </authorList>
    </citation>
    <scope>NUCLEOTIDE SEQUENCE</scope>
    <source>
        <strain evidence="7">MT/VB/25A 57/8</strain>
    </source>
</reference>
<dbReference type="PANTHER" id="PTHR11010">
    <property type="entry name" value="PROTEASE S28 PRO-X CARBOXYPEPTIDASE-RELATED"/>
    <property type="match status" value="1"/>
</dbReference>
<evidence type="ECO:0000256" key="1">
    <source>
        <dbReference type="ARBA" id="ARBA00011079"/>
    </source>
</evidence>
<comment type="caution">
    <text evidence="7">The sequence shown here is derived from an EMBL/GenBank/DDBJ whole genome shotgun (WGS) entry which is preliminary data.</text>
</comment>
<gene>
    <name evidence="7" type="ORF">P3X46_025323</name>
</gene>
<proteinExistence type="inferred from homology"/>
<accession>A0ABQ9L587</accession>
<evidence type="ECO:0000313" key="8">
    <source>
        <dbReference type="Proteomes" id="UP001174677"/>
    </source>
</evidence>
<dbReference type="EMBL" id="JARPOI010000014">
    <property type="protein sequence ID" value="KAJ9159862.1"/>
    <property type="molecule type" value="Genomic_DNA"/>
</dbReference>
<evidence type="ECO:0000313" key="7">
    <source>
        <dbReference type="EMBL" id="KAJ9159862.1"/>
    </source>
</evidence>
<feature type="signal peptide" evidence="6">
    <location>
        <begin position="1"/>
        <end position="26"/>
    </location>
</feature>
<evidence type="ECO:0000256" key="4">
    <source>
        <dbReference type="ARBA" id="ARBA00022801"/>
    </source>
</evidence>
<comment type="similarity">
    <text evidence="1">Belongs to the peptidase S28 family.</text>
</comment>
<dbReference type="InterPro" id="IPR029058">
    <property type="entry name" value="AB_hydrolase_fold"/>
</dbReference>
<evidence type="ECO:0000256" key="2">
    <source>
        <dbReference type="ARBA" id="ARBA00022670"/>
    </source>
</evidence>
<keyword evidence="2" id="KW-0645">Protease</keyword>
<sequence>MASFQPLYCLPWLLLFFFTTSISTSASRLRMPRLTVHNSAIDRPSRSRPLDSEGYQSLFYGQTLDHFNYQPQSYLTFKQRYVLNSKYWKGAEASAPIFAFLGEEASLDSDLDAIGFLNENAAQFGALIVFMEHRFYGESVPFVSREEALKNATLRGYFNSAQALADYAEILLYVKKDFSAYNSPIIVFGGSYGGMLAAWFRLKYPHIALGALASSAPLLYVDGLTPHSAFFYVVTNDFREASESCYTTIKNSWAEIERISNLENGLSILSNKFRTCEPLKDAKSLKLSLELMYLATAQYDRPPTYGVNVICNAIDSAPPASDILDRIFSGVVAHYGDASCYNLGGYLGGSSSPDETQQGWAWQVCSDIVVELGVDTNDTMFVLNPYDANANNEHCMETYGVVPRRNWITTYHGGQNIREVLKKFGSNIIFSNGLRDPWSSGGILEDISDTIVAVKTNEGSHCLDVAPSREDDPDWLVMQRRTEVEIISKWITDYYEAKFKQ</sequence>
<keyword evidence="5" id="KW-0325">Glycoprotein</keyword>
<evidence type="ECO:0000256" key="5">
    <source>
        <dbReference type="ARBA" id="ARBA00023180"/>
    </source>
</evidence>
<keyword evidence="4" id="KW-0378">Hydrolase</keyword>
<dbReference type="InterPro" id="IPR008758">
    <property type="entry name" value="Peptidase_S28"/>
</dbReference>
<dbReference type="Gene3D" id="1.20.120.980">
    <property type="entry name" value="Serine carboxypeptidase S28, SKS domain"/>
    <property type="match status" value="1"/>
</dbReference>
<dbReference type="Pfam" id="PF05577">
    <property type="entry name" value="Peptidase_S28"/>
    <property type="match status" value="1"/>
</dbReference>